<dbReference type="AlphaFoldDB" id="A0A2N7VBU5"/>
<comment type="caution">
    <text evidence="2">The sequence shown here is derived from an EMBL/GenBank/DDBJ whole genome shotgun (WGS) entry which is preliminary data.</text>
</comment>
<sequence length="178" mass="18668">MLRSRETQFMEGCFMGIRKIVSLLSLAAVVATAGEPAMAQCAMEGQMQAAQQAEQARRLAAINANAQTLALLNKLETACMQGFQMIPTEHLPDGQIVLGVLSSIEQKACQGLVDQVRNTAQSGLAAAQARVQQQIDDITASVGKATGGSGMLAQQAPAASSNSSWGSVVTNAMSRIFK</sequence>
<name>A0A2N7VBU5_9BURK</name>
<accession>A0A2N7VBU5</accession>
<evidence type="ECO:0000313" key="2">
    <source>
        <dbReference type="EMBL" id="PMS14641.1"/>
    </source>
</evidence>
<feature type="signal peptide" evidence="1">
    <location>
        <begin position="1"/>
        <end position="33"/>
    </location>
</feature>
<protein>
    <submittedName>
        <fullName evidence="2">Uncharacterized protein</fullName>
    </submittedName>
</protein>
<gene>
    <name evidence="2" type="ORF">C0Z18_30815</name>
</gene>
<dbReference type="Proteomes" id="UP000235616">
    <property type="component" value="Unassembled WGS sequence"/>
</dbReference>
<reference evidence="2 3" key="1">
    <citation type="submission" date="2018-01" db="EMBL/GenBank/DDBJ databases">
        <title>Whole genome analyses suggest that Burkholderia sensu lato contains two further novel genera in the rhizoxinica-symbiotica group Mycetohabitans gen. nov., and Trinickia gen. nov.: implications for the evolution of diazotrophy and nodulation in the Burkholderiaceae.</title>
        <authorList>
            <person name="Estrada-de los Santos P."/>
            <person name="Palmer M."/>
            <person name="Chavez-Ramirez B."/>
            <person name="Beukes C."/>
            <person name="Steenkamp E.T."/>
            <person name="Hirsch A.M."/>
            <person name="Manyaka P."/>
            <person name="Maluk M."/>
            <person name="Lafos M."/>
            <person name="Crook M."/>
            <person name="Gross E."/>
            <person name="Simon M.F."/>
            <person name="Bueno dos Reis Junior F."/>
            <person name="Poole P.S."/>
            <person name="Venter S.N."/>
            <person name="James E.K."/>
        </authorList>
    </citation>
    <scope>NUCLEOTIDE SEQUENCE [LARGE SCALE GENOMIC DNA]</scope>
    <source>
        <strain evidence="2 3">GIMN1.004</strain>
    </source>
</reference>
<keyword evidence="1" id="KW-0732">Signal</keyword>
<organism evidence="2 3">
    <name type="scientific">Trinickia dabaoshanensis</name>
    <dbReference type="NCBI Taxonomy" id="564714"/>
    <lineage>
        <taxon>Bacteria</taxon>
        <taxon>Pseudomonadati</taxon>
        <taxon>Pseudomonadota</taxon>
        <taxon>Betaproteobacteria</taxon>
        <taxon>Burkholderiales</taxon>
        <taxon>Burkholderiaceae</taxon>
        <taxon>Trinickia</taxon>
    </lineage>
</organism>
<feature type="chain" id="PRO_5014976860" evidence="1">
    <location>
        <begin position="34"/>
        <end position="178"/>
    </location>
</feature>
<keyword evidence="3" id="KW-1185">Reference proteome</keyword>
<evidence type="ECO:0000313" key="3">
    <source>
        <dbReference type="Proteomes" id="UP000235616"/>
    </source>
</evidence>
<proteinExistence type="predicted"/>
<dbReference type="EMBL" id="PNYA01000042">
    <property type="protein sequence ID" value="PMS14641.1"/>
    <property type="molecule type" value="Genomic_DNA"/>
</dbReference>
<evidence type="ECO:0000256" key="1">
    <source>
        <dbReference type="SAM" id="SignalP"/>
    </source>
</evidence>